<feature type="region of interest" description="Disordered" evidence="1">
    <location>
        <begin position="358"/>
        <end position="377"/>
    </location>
</feature>
<gene>
    <name evidence="3" type="ORF">BJ322DRAFT_977008</name>
</gene>
<name>A0A9P6H8H5_9AGAM</name>
<feature type="signal peptide" evidence="2">
    <location>
        <begin position="1"/>
        <end position="26"/>
    </location>
</feature>
<evidence type="ECO:0000313" key="4">
    <source>
        <dbReference type="Proteomes" id="UP000736335"/>
    </source>
</evidence>
<dbReference type="PANTHER" id="PTHR14905:SF7">
    <property type="entry name" value="VON WILLEBRAND FACTOR A DOMAIN-CONTAINING PROTEIN 7"/>
    <property type="match status" value="1"/>
</dbReference>
<accession>A0A9P6H8H5</accession>
<comment type="caution">
    <text evidence="3">The sequence shown here is derived from an EMBL/GenBank/DDBJ whole genome shotgun (WGS) entry which is preliminary data.</text>
</comment>
<dbReference type="AlphaFoldDB" id="A0A9P6H8H5"/>
<dbReference type="InterPro" id="IPR010816">
    <property type="entry name" value="Het-C"/>
</dbReference>
<dbReference type="OrthoDB" id="2506204at2759"/>
<evidence type="ECO:0000313" key="3">
    <source>
        <dbReference type="EMBL" id="KAF9781333.1"/>
    </source>
</evidence>
<keyword evidence="2" id="KW-0732">Signal</keyword>
<dbReference type="EMBL" id="WIUZ02000014">
    <property type="protein sequence ID" value="KAF9781333.1"/>
    <property type="molecule type" value="Genomic_DNA"/>
</dbReference>
<dbReference type="Proteomes" id="UP000736335">
    <property type="component" value="Unassembled WGS sequence"/>
</dbReference>
<keyword evidence="4" id="KW-1185">Reference proteome</keyword>
<feature type="chain" id="PRO_5040157563" evidence="2">
    <location>
        <begin position="27"/>
        <end position="591"/>
    </location>
</feature>
<organism evidence="3 4">
    <name type="scientific">Thelephora terrestris</name>
    <dbReference type="NCBI Taxonomy" id="56493"/>
    <lineage>
        <taxon>Eukaryota</taxon>
        <taxon>Fungi</taxon>
        <taxon>Dikarya</taxon>
        <taxon>Basidiomycota</taxon>
        <taxon>Agaricomycotina</taxon>
        <taxon>Agaricomycetes</taxon>
        <taxon>Thelephorales</taxon>
        <taxon>Thelephoraceae</taxon>
        <taxon>Thelephora</taxon>
    </lineage>
</organism>
<proteinExistence type="predicted"/>
<feature type="non-terminal residue" evidence="3">
    <location>
        <position position="591"/>
    </location>
</feature>
<protein>
    <submittedName>
        <fullName evidence="3">Heterokaryon incompatibility Het-C</fullName>
    </submittedName>
</protein>
<dbReference type="PANTHER" id="PTHR14905">
    <property type="entry name" value="NG37"/>
    <property type="match status" value="1"/>
</dbReference>
<reference evidence="3" key="1">
    <citation type="journal article" date="2020" name="Nat. Commun.">
        <title>Large-scale genome sequencing of mycorrhizal fungi provides insights into the early evolution of symbiotic traits.</title>
        <authorList>
            <person name="Miyauchi S."/>
            <person name="Kiss E."/>
            <person name="Kuo A."/>
            <person name="Drula E."/>
            <person name="Kohler A."/>
            <person name="Sanchez-Garcia M."/>
            <person name="Morin E."/>
            <person name="Andreopoulos B."/>
            <person name="Barry K.W."/>
            <person name="Bonito G."/>
            <person name="Buee M."/>
            <person name="Carver A."/>
            <person name="Chen C."/>
            <person name="Cichocki N."/>
            <person name="Clum A."/>
            <person name="Culley D."/>
            <person name="Crous P.W."/>
            <person name="Fauchery L."/>
            <person name="Girlanda M."/>
            <person name="Hayes R.D."/>
            <person name="Keri Z."/>
            <person name="LaButti K."/>
            <person name="Lipzen A."/>
            <person name="Lombard V."/>
            <person name="Magnuson J."/>
            <person name="Maillard F."/>
            <person name="Murat C."/>
            <person name="Nolan M."/>
            <person name="Ohm R.A."/>
            <person name="Pangilinan J."/>
            <person name="Pereira M.F."/>
            <person name="Perotto S."/>
            <person name="Peter M."/>
            <person name="Pfister S."/>
            <person name="Riley R."/>
            <person name="Sitrit Y."/>
            <person name="Stielow J.B."/>
            <person name="Szollosi G."/>
            <person name="Zifcakova L."/>
            <person name="Stursova M."/>
            <person name="Spatafora J.W."/>
            <person name="Tedersoo L."/>
            <person name="Vaario L.M."/>
            <person name="Yamada A."/>
            <person name="Yan M."/>
            <person name="Wang P."/>
            <person name="Xu J."/>
            <person name="Bruns T."/>
            <person name="Baldrian P."/>
            <person name="Vilgalys R."/>
            <person name="Dunand C."/>
            <person name="Henrissat B."/>
            <person name="Grigoriev I.V."/>
            <person name="Hibbett D."/>
            <person name="Nagy L.G."/>
            <person name="Martin F.M."/>
        </authorList>
    </citation>
    <scope>NUCLEOTIDE SEQUENCE</scope>
    <source>
        <strain evidence="3">UH-Tt-Lm1</strain>
    </source>
</reference>
<dbReference type="InterPro" id="IPR052577">
    <property type="entry name" value="VWA7"/>
</dbReference>
<dbReference type="Pfam" id="PF07217">
    <property type="entry name" value="Het-C"/>
    <property type="match status" value="1"/>
</dbReference>
<evidence type="ECO:0000256" key="2">
    <source>
        <dbReference type="SAM" id="SignalP"/>
    </source>
</evidence>
<sequence>MATRQNITLLLLVVLVFCLPGNGVYAFGAGNIPSYGLLKGKAFRHGDIEEVLGDLFKRHGVKVGMFGSLVGKYKFSPMDIKRIYFGNWLRDFSQAMDIATLNKAPWQSIITIVVVLGFMSHGYATEEFEVTRERLGVYLPVEHIDNPKGYGEGKDPREVDPGLRPVCIPEETEIDPKTGMKNYIANDSGSWDTSRAYVRRTLEKCIESGRRYRSSDKPQREDKYEAFRLLGAALHTLEDFPAHSNFCELCLVSMGHTEVFTHVGDDVKIKAPDGRMVAPVVTGVFGSDDFMHSLFSEGTDRISSVTDLNHHVLAARRRRKEEGKSTIAAALQKMLSKAPGDTAATVSGHLDEIEKIGEDNEASAQGEEGKTKPENMTPQELYRRLWKILSLRDKIVKTIDRTIERVPGLRPLLNMINDQISGDTIHFSQKSITDTVQPILGPVMRLATTTLQGASHEVLSNHDQCEVFDNPHASDPTHSFLSKDHFTNILNHPAGNVAKIIVSHTVSLVVHAWDDKDLDVTKTIDEITECLFHPDFHDGNSMVQSTMLGYMHEWVEDFGHKKKSVLKRLTKESVRENKNILRKGETGPAQA</sequence>
<evidence type="ECO:0000256" key="1">
    <source>
        <dbReference type="SAM" id="MobiDB-lite"/>
    </source>
</evidence>
<reference evidence="3" key="2">
    <citation type="submission" date="2020-11" db="EMBL/GenBank/DDBJ databases">
        <authorList>
            <consortium name="DOE Joint Genome Institute"/>
            <person name="Kuo A."/>
            <person name="Miyauchi S."/>
            <person name="Kiss E."/>
            <person name="Drula E."/>
            <person name="Kohler A."/>
            <person name="Sanchez-Garcia M."/>
            <person name="Andreopoulos B."/>
            <person name="Barry K.W."/>
            <person name="Bonito G."/>
            <person name="Buee M."/>
            <person name="Carver A."/>
            <person name="Chen C."/>
            <person name="Cichocki N."/>
            <person name="Clum A."/>
            <person name="Culley D."/>
            <person name="Crous P.W."/>
            <person name="Fauchery L."/>
            <person name="Girlanda M."/>
            <person name="Hayes R."/>
            <person name="Keri Z."/>
            <person name="Labutti K."/>
            <person name="Lipzen A."/>
            <person name="Lombard V."/>
            <person name="Magnuson J."/>
            <person name="Maillard F."/>
            <person name="Morin E."/>
            <person name="Murat C."/>
            <person name="Nolan M."/>
            <person name="Ohm R."/>
            <person name="Pangilinan J."/>
            <person name="Pereira M."/>
            <person name="Perotto S."/>
            <person name="Peter M."/>
            <person name="Riley R."/>
            <person name="Sitrit Y."/>
            <person name="Stielow B."/>
            <person name="Szollosi G."/>
            <person name="Zifcakova L."/>
            <person name="Stursova M."/>
            <person name="Spatafora J.W."/>
            <person name="Tedersoo L."/>
            <person name="Vaario L.-M."/>
            <person name="Yamada A."/>
            <person name="Yan M."/>
            <person name="Wang P."/>
            <person name="Xu J."/>
            <person name="Bruns T."/>
            <person name="Baldrian P."/>
            <person name="Vilgalys R."/>
            <person name="Henrissat B."/>
            <person name="Grigoriev I.V."/>
            <person name="Hibbett D."/>
            <person name="Nagy L.G."/>
            <person name="Martin F.M."/>
        </authorList>
    </citation>
    <scope>NUCLEOTIDE SEQUENCE</scope>
    <source>
        <strain evidence="3">UH-Tt-Lm1</strain>
    </source>
</reference>